<dbReference type="EC" id="5.6.2.4" evidence="10"/>
<evidence type="ECO:0000256" key="11">
    <source>
        <dbReference type="ARBA" id="ARBA00044535"/>
    </source>
</evidence>
<dbReference type="GO" id="GO:0043590">
    <property type="term" value="C:bacterial nucleoid"/>
    <property type="evidence" value="ECO:0007669"/>
    <property type="project" value="TreeGrafter"/>
</dbReference>
<dbReference type="InterPro" id="IPR032284">
    <property type="entry name" value="RecQ_Zn-bd"/>
</dbReference>
<dbReference type="PANTHER" id="PTHR13710">
    <property type="entry name" value="DNA HELICASE RECQ FAMILY MEMBER"/>
    <property type="match status" value="1"/>
</dbReference>
<dbReference type="Gene3D" id="3.40.50.300">
    <property type="entry name" value="P-loop containing nucleotide triphosphate hydrolases"/>
    <property type="match status" value="2"/>
</dbReference>
<evidence type="ECO:0000256" key="10">
    <source>
        <dbReference type="ARBA" id="ARBA00034808"/>
    </source>
</evidence>
<dbReference type="InterPro" id="IPR014001">
    <property type="entry name" value="Helicase_ATP-bd"/>
</dbReference>
<evidence type="ECO:0000313" key="15">
    <source>
        <dbReference type="EMBL" id="GEQ86011.1"/>
    </source>
</evidence>
<keyword evidence="8" id="KW-0413">Isomerase</keyword>
<dbReference type="OrthoDB" id="9763310at2"/>
<dbReference type="InterPro" id="IPR004589">
    <property type="entry name" value="DNA_helicase_ATP-dep_RecQ"/>
</dbReference>
<dbReference type="GO" id="GO:0030894">
    <property type="term" value="C:replisome"/>
    <property type="evidence" value="ECO:0007669"/>
    <property type="project" value="TreeGrafter"/>
</dbReference>
<keyword evidence="6" id="KW-0067">ATP-binding</keyword>
<evidence type="ECO:0000256" key="8">
    <source>
        <dbReference type="ARBA" id="ARBA00023235"/>
    </source>
</evidence>
<dbReference type="Proteomes" id="UP000326994">
    <property type="component" value="Unassembled WGS sequence"/>
</dbReference>
<evidence type="ECO:0000259" key="14">
    <source>
        <dbReference type="PROSITE" id="PS51194"/>
    </source>
</evidence>
<dbReference type="SMART" id="SM00490">
    <property type="entry name" value="HELICc"/>
    <property type="match status" value="1"/>
</dbReference>
<evidence type="ECO:0000256" key="1">
    <source>
        <dbReference type="ARBA" id="ARBA00005446"/>
    </source>
</evidence>
<dbReference type="PROSITE" id="PS51192">
    <property type="entry name" value="HELICASE_ATP_BIND_1"/>
    <property type="match status" value="1"/>
</dbReference>
<evidence type="ECO:0000256" key="3">
    <source>
        <dbReference type="ARBA" id="ARBA00022741"/>
    </source>
</evidence>
<feature type="domain" description="Helicase ATP-binding" evidence="13">
    <location>
        <begin position="25"/>
        <end position="193"/>
    </location>
</feature>
<evidence type="ECO:0000256" key="7">
    <source>
        <dbReference type="ARBA" id="ARBA00023125"/>
    </source>
</evidence>
<sequence length="632" mass="71404">MNTPQNILEKYWGYTSFRPKQEEIINSVLNGIDTVALLPTGGGKSVCFQIPALINDGICIVISPLVALMTDQVNTLNEKGIKAMEIKSGTSFQQLNILLDNACYGNFKFLYLSPERLQQEVVQSAIKRMPVNCIAIDEAHCISQWGNDFRPAYKNITVLREIHPLVPFIALTATATPEVLQDLTKELKLELPNIVKNSFVRENLSYQVHKVDDKLYKIEQLLKRSKGAAIVYVRTRKNTIETSKELNSIGIKSDFYHGGISSEEKTTKLEAWKNGVTPTIVATNAFGMGIDLAHVRHVIHIQLPESIESYYQEAGRAGRDGEYAIATILYNDYDKKIVKKQFIDSLADAKALKLIYRKLSSHLQIPYGEGLNEEYSFDFKEYCTTYSLNTLRTFNGLNTLDRLGIIQMSKQFGRTSKIKFLVSSNRALEYFNEDQLQAVIGKTILRLYGGIFETTTNIDLQLIKKKTNQSINTIIIALKKMEKSGIVDLKIHTTDASISYILPREDDKTINRIAKEVNRHNDKKKQQVLQLIGYVENDTICRSVQLANYFGDTTANPCGICSVCARETVLVSKAEMRLISEKILQQLETTHMTSRELTETLTFAEPKILKVLQLLVNAGKLNIGIKNEYYLV</sequence>
<dbReference type="SUPFAM" id="SSF52540">
    <property type="entry name" value="P-loop containing nucleoside triphosphate hydrolases"/>
    <property type="match status" value="1"/>
</dbReference>
<organism evidence="15 16">
    <name type="scientific">Patiriisocius marinistellae</name>
    <dbReference type="NCBI Taxonomy" id="2494560"/>
    <lineage>
        <taxon>Bacteria</taxon>
        <taxon>Pseudomonadati</taxon>
        <taxon>Bacteroidota</taxon>
        <taxon>Flavobacteriia</taxon>
        <taxon>Flavobacteriales</taxon>
        <taxon>Flavobacteriaceae</taxon>
        <taxon>Patiriisocius</taxon>
    </lineage>
</organism>
<dbReference type="InterPro" id="IPR011545">
    <property type="entry name" value="DEAD/DEAH_box_helicase_dom"/>
</dbReference>
<dbReference type="Gene3D" id="1.10.10.10">
    <property type="entry name" value="Winged helix-like DNA-binding domain superfamily/Winged helix DNA-binding domain"/>
    <property type="match status" value="1"/>
</dbReference>
<dbReference type="GO" id="GO:0006281">
    <property type="term" value="P:DNA repair"/>
    <property type="evidence" value="ECO:0007669"/>
    <property type="project" value="TreeGrafter"/>
</dbReference>
<gene>
    <name evidence="15" type="primary">recQ2</name>
    <name evidence="15" type="ORF">ULMS_15190</name>
</gene>
<evidence type="ECO:0000256" key="12">
    <source>
        <dbReference type="ARBA" id="ARBA00044550"/>
    </source>
</evidence>
<keyword evidence="5 15" id="KW-0347">Helicase</keyword>
<keyword evidence="3" id="KW-0547">Nucleotide-binding</keyword>
<dbReference type="GO" id="GO:0046872">
    <property type="term" value="F:metal ion binding"/>
    <property type="evidence" value="ECO:0007669"/>
    <property type="project" value="UniProtKB-KW"/>
</dbReference>
<dbReference type="GO" id="GO:0003677">
    <property type="term" value="F:DNA binding"/>
    <property type="evidence" value="ECO:0007669"/>
    <property type="project" value="UniProtKB-KW"/>
</dbReference>
<dbReference type="GO" id="GO:0043138">
    <property type="term" value="F:3'-5' DNA helicase activity"/>
    <property type="evidence" value="ECO:0007669"/>
    <property type="project" value="UniProtKB-EC"/>
</dbReference>
<dbReference type="FunFam" id="3.40.50.300:FF:001389">
    <property type="entry name" value="ATP-dependent DNA helicase RecQ"/>
    <property type="match status" value="1"/>
</dbReference>
<comment type="catalytic activity">
    <reaction evidence="9">
        <text>Couples ATP hydrolysis with the unwinding of duplex DNA by translocating in the 3'-5' direction.</text>
        <dbReference type="EC" id="5.6.2.4"/>
    </reaction>
</comment>
<evidence type="ECO:0000256" key="6">
    <source>
        <dbReference type="ARBA" id="ARBA00022840"/>
    </source>
</evidence>
<keyword evidence="4" id="KW-0378">Hydrolase</keyword>
<evidence type="ECO:0000256" key="4">
    <source>
        <dbReference type="ARBA" id="ARBA00022801"/>
    </source>
</evidence>
<protein>
    <recommendedName>
        <fullName evidence="11">ATP-dependent DNA helicase RecQ</fullName>
        <ecNumber evidence="10">5.6.2.4</ecNumber>
    </recommendedName>
    <alternativeName>
        <fullName evidence="12">DNA 3'-5' helicase RecQ</fullName>
    </alternativeName>
</protein>
<evidence type="ECO:0000256" key="5">
    <source>
        <dbReference type="ARBA" id="ARBA00022806"/>
    </source>
</evidence>
<dbReference type="SMART" id="SM00487">
    <property type="entry name" value="DEXDc"/>
    <property type="match status" value="1"/>
</dbReference>
<accession>A0A5J4G1T9</accession>
<comment type="caution">
    <text evidence="15">The sequence shown here is derived from an EMBL/GenBank/DDBJ whole genome shotgun (WGS) entry which is preliminary data.</text>
</comment>
<dbReference type="GO" id="GO:0016787">
    <property type="term" value="F:hydrolase activity"/>
    <property type="evidence" value="ECO:0007669"/>
    <property type="project" value="UniProtKB-KW"/>
</dbReference>
<evidence type="ECO:0000313" key="16">
    <source>
        <dbReference type="Proteomes" id="UP000326994"/>
    </source>
</evidence>
<evidence type="ECO:0000256" key="9">
    <source>
        <dbReference type="ARBA" id="ARBA00034617"/>
    </source>
</evidence>
<dbReference type="Pfam" id="PF16124">
    <property type="entry name" value="RecQ_Zn_bind"/>
    <property type="match status" value="1"/>
</dbReference>
<keyword evidence="7" id="KW-0238">DNA-binding</keyword>
<dbReference type="CDD" id="cd17920">
    <property type="entry name" value="DEXHc_RecQ"/>
    <property type="match status" value="1"/>
</dbReference>
<dbReference type="PANTHER" id="PTHR13710:SF105">
    <property type="entry name" value="ATP-DEPENDENT DNA HELICASE Q1"/>
    <property type="match status" value="1"/>
</dbReference>
<dbReference type="GO" id="GO:0005524">
    <property type="term" value="F:ATP binding"/>
    <property type="evidence" value="ECO:0007669"/>
    <property type="project" value="UniProtKB-KW"/>
</dbReference>
<dbReference type="InterPro" id="IPR036388">
    <property type="entry name" value="WH-like_DNA-bd_sf"/>
</dbReference>
<name>A0A5J4G1T9_9FLAO</name>
<dbReference type="Pfam" id="PF00270">
    <property type="entry name" value="DEAD"/>
    <property type="match status" value="1"/>
</dbReference>
<keyword evidence="2" id="KW-0479">Metal-binding</keyword>
<dbReference type="GO" id="GO:0006310">
    <property type="term" value="P:DNA recombination"/>
    <property type="evidence" value="ECO:0007669"/>
    <property type="project" value="InterPro"/>
</dbReference>
<feature type="domain" description="Helicase C-terminal" evidence="14">
    <location>
        <begin position="217"/>
        <end position="360"/>
    </location>
</feature>
<reference evidence="15 16" key="1">
    <citation type="submission" date="2019-08" db="EMBL/GenBank/DDBJ databases">
        <title>Ulvibacter marinistellae sp. nov., isolated from a starfish, Patiria pectinifera.</title>
        <authorList>
            <person name="Kawano K."/>
            <person name="Ushijima N."/>
            <person name="Kihara M."/>
            <person name="Itoh H."/>
        </authorList>
    </citation>
    <scope>NUCLEOTIDE SEQUENCE [LARGE SCALE GENOMIC DNA]</scope>
    <source>
        <strain evidence="15 16">KK4</strain>
    </source>
</reference>
<comment type="similarity">
    <text evidence="1">Belongs to the helicase family. RecQ subfamily.</text>
</comment>
<dbReference type="PROSITE" id="PS51194">
    <property type="entry name" value="HELICASE_CTER"/>
    <property type="match status" value="1"/>
</dbReference>
<dbReference type="AlphaFoldDB" id="A0A5J4G1T9"/>
<dbReference type="GO" id="GO:0005737">
    <property type="term" value="C:cytoplasm"/>
    <property type="evidence" value="ECO:0007669"/>
    <property type="project" value="TreeGrafter"/>
</dbReference>
<dbReference type="InterPro" id="IPR027417">
    <property type="entry name" value="P-loop_NTPase"/>
</dbReference>
<dbReference type="EMBL" id="BKCF01000002">
    <property type="protein sequence ID" value="GEQ86011.1"/>
    <property type="molecule type" value="Genomic_DNA"/>
</dbReference>
<evidence type="ECO:0000256" key="2">
    <source>
        <dbReference type="ARBA" id="ARBA00022723"/>
    </source>
</evidence>
<evidence type="ECO:0000259" key="13">
    <source>
        <dbReference type="PROSITE" id="PS51192"/>
    </source>
</evidence>
<dbReference type="GO" id="GO:0009378">
    <property type="term" value="F:four-way junction helicase activity"/>
    <property type="evidence" value="ECO:0007669"/>
    <property type="project" value="TreeGrafter"/>
</dbReference>
<dbReference type="Pfam" id="PF00271">
    <property type="entry name" value="Helicase_C"/>
    <property type="match status" value="1"/>
</dbReference>
<dbReference type="RefSeq" id="WP_151893947.1">
    <property type="nucleotide sequence ID" value="NZ_BKCF01000002.1"/>
</dbReference>
<keyword evidence="16" id="KW-1185">Reference proteome</keyword>
<proteinExistence type="inferred from homology"/>
<dbReference type="InterPro" id="IPR001650">
    <property type="entry name" value="Helicase_C-like"/>
</dbReference>
<dbReference type="NCBIfam" id="TIGR00614">
    <property type="entry name" value="recQ_fam"/>
    <property type="match status" value="1"/>
</dbReference>